<organism evidence="4 5">
    <name type="scientific">Corallincola spongiicola</name>
    <dbReference type="NCBI Taxonomy" id="2520508"/>
    <lineage>
        <taxon>Bacteria</taxon>
        <taxon>Pseudomonadati</taxon>
        <taxon>Pseudomonadota</taxon>
        <taxon>Gammaproteobacteria</taxon>
        <taxon>Alteromonadales</taxon>
        <taxon>Psychromonadaceae</taxon>
        <taxon>Corallincola</taxon>
    </lineage>
</organism>
<dbReference type="PRINTS" id="PR00420">
    <property type="entry name" value="RNGMNOXGNASE"/>
</dbReference>
<gene>
    <name evidence="4" type="ORF">EXY25_01905</name>
</gene>
<dbReference type="RefSeq" id="WP_130565526.1">
    <property type="nucleotide sequence ID" value="NZ_SHLY01000001.1"/>
</dbReference>
<dbReference type="Gene3D" id="3.50.50.60">
    <property type="entry name" value="FAD/NAD(P)-binding domain"/>
    <property type="match status" value="1"/>
</dbReference>
<reference evidence="5" key="1">
    <citation type="submission" date="2019-02" db="EMBL/GenBank/DDBJ databases">
        <title>Draft genome sequence of Muricauda sp. 176CP4-71.</title>
        <authorList>
            <person name="Park J.-S."/>
        </authorList>
    </citation>
    <scope>NUCLEOTIDE SEQUENCE [LARGE SCALE GENOMIC DNA]</scope>
    <source>
        <strain evidence="5">176GS2-150</strain>
    </source>
</reference>
<evidence type="ECO:0000313" key="5">
    <source>
        <dbReference type="Proteomes" id="UP000292544"/>
    </source>
</evidence>
<dbReference type="InterPro" id="IPR050493">
    <property type="entry name" value="FAD-dep_Monooxygenase_BioMet"/>
</dbReference>
<evidence type="ECO:0000259" key="3">
    <source>
        <dbReference type="Pfam" id="PF01494"/>
    </source>
</evidence>
<evidence type="ECO:0000256" key="1">
    <source>
        <dbReference type="ARBA" id="ARBA00023002"/>
    </source>
</evidence>
<keyword evidence="1" id="KW-0560">Oxidoreductase</keyword>
<dbReference type="EMBL" id="SHLY01000001">
    <property type="protein sequence ID" value="TAA48024.1"/>
    <property type="molecule type" value="Genomic_DNA"/>
</dbReference>
<dbReference type="Proteomes" id="UP000292544">
    <property type="component" value="Unassembled WGS sequence"/>
</dbReference>
<evidence type="ECO:0000313" key="4">
    <source>
        <dbReference type="EMBL" id="TAA48024.1"/>
    </source>
</evidence>
<dbReference type="PANTHER" id="PTHR13789">
    <property type="entry name" value="MONOOXYGENASE"/>
    <property type="match status" value="1"/>
</dbReference>
<keyword evidence="5" id="KW-1185">Reference proteome</keyword>
<dbReference type="InterPro" id="IPR002938">
    <property type="entry name" value="FAD-bd"/>
</dbReference>
<dbReference type="GO" id="GO:0004497">
    <property type="term" value="F:monooxygenase activity"/>
    <property type="evidence" value="ECO:0007669"/>
    <property type="project" value="UniProtKB-KW"/>
</dbReference>
<evidence type="ECO:0000256" key="2">
    <source>
        <dbReference type="ARBA" id="ARBA00023033"/>
    </source>
</evidence>
<dbReference type="PANTHER" id="PTHR13789:SF309">
    <property type="entry name" value="PUTATIVE (AFU_ORTHOLOGUE AFUA_6G14510)-RELATED"/>
    <property type="match status" value="1"/>
</dbReference>
<dbReference type="InterPro" id="IPR036188">
    <property type="entry name" value="FAD/NAD-bd_sf"/>
</dbReference>
<accession>A0ABY1WTF0</accession>
<dbReference type="SUPFAM" id="SSF51905">
    <property type="entry name" value="FAD/NAD(P)-binding domain"/>
    <property type="match status" value="1"/>
</dbReference>
<sequence>MVKQSILIVGAGIAGLSLYRALRQRGLDATLVERSASLSASGAGICLPANAMAGLQSIGLKHKVLDAAHQVTEIEYAKANGRTLTSGSLTSSPFDEQPFVALRRDALVDILADGIEPIRFNCAPQRIEHTQEGTLVEFSDGYSQFFDLIIGADGIHSKVRTLAFGEEPIADLGVSCWRLITELKDVPQHPRYLIGKDDAFMFYPLGNNKFYCYAQSQDKNKRLLTAPKIELLKRFKRYEPCVIDALTQAIDSDALISGRLESTTGTQFYHGNIVLVGDALHGCPPSLQQGVGLTLEDTIILARLLSRYPYIQALPRYQQHREKRVQWVVNESNRIIKLANKGRFFPGRLIRNMMLRSKGPANMIGWQRLLQDDPLTKVL</sequence>
<proteinExistence type="predicted"/>
<comment type="caution">
    <text evidence="4">The sequence shown here is derived from an EMBL/GenBank/DDBJ whole genome shotgun (WGS) entry which is preliminary data.</text>
</comment>
<keyword evidence="2 4" id="KW-0503">Monooxygenase</keyword>
<dbReference type="Pfam" id="PF01494">
    <property type="entry name" value="FAD_binding_3"/>
    <property type="match status" value="1"/>
</dbReference>
<protein>
    <submittedName>
        <fullName evidence="4">Monooxygenase</fullName>
    </submittedName>
</protein>
<name>A0ABY1WTF0_9GAMM</name>
<feature type="domain" description="FAD-binding" evidence="3">
    <location>
        <begin position="5"/>
        <end position="330"/>
    </location>
</feature>